<dbReference type="EMBL" id="WNWM01000002">
    <property type="protein sequence ID" value="MUI13594.1"/>
    <property type="molecule type" value="Genomic_DNA"/>
</dbReference>
<dbReference type="AlphaFoldDB" id="A0A6I3X9S2"/>
<dbReference type="InterPro" id="IPR018063">
    <property type="entry name" value="SAM_MeTrfase_RsmI_CS"/>
</dbReference>
<dbReference type="Pfam" id="PF23016">
    <property type="entry name" value="RsmI_C"/>
    <property type="match status" value="1"/>
</dbReference>
<dbReference type="FunFam" id="3.30.950.10:FF:000002">
    <property type="entry name" value="Ribosomal RNA small subunit methyltransferase I"/>
    <property type="match status" value="1"/>
</dbReference>
<dbReference type="PIRSF" id="PIRSF005917">
    <property type="entry name" value="MTase_YraL"/>
    <property type="match status" value="1"/>
</dbReference>
<dbReference type="FunFam" id="3.40.1010.10:FF:000007">
    <property type="entry name" value="Ribosomal RNA small subunit methyltransferase I"/>
    <property type="match status" value="1"/>
</dbReference>
<dbReference type="InterPro" id="IPR000878">
    <property type="entry name" value="4pyrrol_Mease"/>
</dbReference>
<evidence type="ECO:0000259" key="8">
    <source>
        <dbReference type="Pfam" id="PF23016"/>
    </source>
</evidence>
<accession>A0A6I3X9S2</accession>
<name>A0A6I3X9S2_9BURK</name>
<evidence type="ECO:0000313" key="9">
    <source>
        <dbReference type="EMBL" id="MUI13594.1"/>
    </source>
</evidence>
<dbReference type="PANTHER" id="PTHR46111">
    <property type="entry name" value="RIBOSOMAL RNA SMALL SUBUNIT METHYLTRANSFERASE I"/>
    <property type="match status" value="1"/>
</dbReference>
<dbReference type="HAMAP" id="MF_01877">
    <property type="entry name" value="16SrRNA_methyltr_I"/>
    <property type="match status" value="1"/>
</dbReference>
<dbReference type="GO" id="GO:0070677">
    <property type="term" value="F:rRNA (cytosine-2'-O-)-methyltransferase activity"/>
    <property type="evidence" value="ECO:0007669"/>
    <property type="project" value="UniProtKB-UniRule"/>
</dbReference>
<reference evidence="9 10" key="1">
    <citation type="submission" date="2019-11" db="EMBL/GenBank/DDBJ databases">
        <title>Draft Genome Sequences of Six Type Strains of the Genus Massilia.</title>
        <authorList>
            <person name="Miess H."/>
            <person name="Frediansyah A."/>
            <person name="Goeker M."/>
            <person name="Gross H."/>
        </authorList>
    </citation>
    <scope>NUCLEOTIDE SEQUENCE [LARGE SCALE GENOMIC DNA]</scope>
    <source>
        <strain evidence="9 10">DSM 17513</strain>
    </source>
</reference>
<evidence type="ECO:0000256" key="2">
    <source>
        <dbReference type="ARBA" id="ARBA00022552"/>
    </source>
</evidence>
<comment type="function">
    <text evidence="6">Catalyzes the 2'-O-methylation of the ribose of cytidine 1402 (C1402) in 16S rRNA.</text>
</comment>
<feature type="domain" description="RsmI HTH" evidence="8">
    <location>
        <begin position="254"/>
        <end position="299"/>
    </location>
</feature>
<keyword evidence="10" id="KW-1185">Reference proteome</keyword>
<feature type="domain" description="Tetrapyrrole methylase" evidence="7">
    <location>
        <begin position="27"/>
        <end position="227"/>
    </location>
</feature>
<evidence type="ECO:0000256" key="6">
    <source>
        <dbReference type="HAMAP-Rule" id="MF_01877"/>
    </source>
</evidence>
<dbReference type="Gene3D" id="3.40.1010.10">
    <property type="entry name" value="Cobalt-precorrin-4 Transmethylase, Domain 1"/>
    <property type="match status" value="1"/>
</dbReference>
<sequence>MTVQESSPIAALPVLGETALQTYPTATLYVVATPIGNVTDIGLRALHVLGLVDAVACEDTRNTSHLMQRFGISKPLLAAHMHNEREAGETIVRRLQAGERIALVSDAGTPAVSDPGAKIVDAVRAAGLRVVPLPGASAVVAALSASGLVNDQFYFVGFLPAKSKQRETVLATLRNVTATMVFYEAPHRITEFTQALVAAFEPTRQVVFARELTKLFEEIHRCPLSEAAAWLAGDAHREKGEFVVLLEGAAAQSDAQEADAERILKILLAECSVKQAASLAAQITGMKKNALYDRALVLKGEG</sequence>
<dbReference type="InterPro" id="IPR053910">
    <property type="entry name" value="RsmI_HTH"/>
</dbReference>
<dbReference type="Gene3D" id="3.30.950.10">
    <property type="entry name" value="Methyltransferase, Cobalt-precorrin-4 Transmethylase, Domain 2"/>
    <property type="match status" value="1"/>
</dbReference>
<evidence type="ECO:0000313" key="10">
    <source>
        <dbReference type="Proteomes" id="UP000431684"/>
    </source>
</evidence>
<keyword evidence="1 6" id="KW-0963">Cytoplasm</keyword>
<dbReference type="SUPFAM" id="SSF53790">
    <property type="entry name" value="Tetrapyrrole methylase"/>
    <property type="match status" value="1"/>
</dbReference>
<evidence type="ECO:0000259" key="7">
    <source>
        <dbReference type="Pfam" id="PF00590"/>
    </source>
</evidence>
<organism evidence="9 10">
    <name type="scientific">Pseudoduganella dura</name>
    <dbReference type="NCBI Taxonomy" id="321982"/>
    <lineage>
        <taxon>Bacteria</taxon>
        <taxon>Pseudomonadati</taxon>
        <taxon>Pseudomonadota</taxon>
        <taxon>Betaproteobacteria</taxon>
        <taxon>Burkholderiales</taxon>
        <taxon>Oxalobacteraceae</taxon>
        <taxon>Telluria group</taxon>
        <taxon>Pseudoduganella</taxon>
    </lineage>
</organism>
<dbReference type="NCBIfam" id="TIGR00096">
    <property type="entry name" value="16S rRNA (cytidine(1402)-2'-O)-methyltransferase"/>
    <property type="match status" value="1"/>
</dbReference>
<dbReference type="InterPro" id="IPR008189">
    <property type="entry name" value="rRNA_ssu_MeTfrase_I"/>
</dbReference>
<dbReference type="RefSeq" id="WP_155709365.1">
    <property type="nucleotide sequence ID" value="NZ_BMWU01000001.1"/>
</dbReference>
<comment type="subcellular location">
    <subcellularLocation>
        <location evidence="6">Cytoplasm</location>
    </subcellularLocation>
</comment>
<keyword evidence="5 6" id="KW-0949">S-adenosyl-L-methionine</keyword>
<dbReference type="Proteomes" id="UP000431684">
    <property type="component" value="Unassembled WGS sequence"/>
</dbReference>
<dbReference type="Pfam" id="PF00590">
    <property type="entry name" value="TP_methylase"/>
    <property type="match status" value="1"/>
</dbReference>
<dbReference type="InterPro" id="IPR014776">
    <property type="entry name" value="4pyrrole_Mease_sub2"/>
</dbReference>
<dbReference type="EC" id="2.1.1.198" evidence="6"/>
<evidence type="ECO:0000256" key="3">
    <source>
        <dbReference type="ARBA" id="ARBA00022603"/>
    </source>
</evidence>
<dbReference type="InterPro" id="IPR014777">
    <property type="entry name" value="4pyrrole_Mease_sub1"/>
</dbReference>
<dbReference type="CDD" id="cd11648">
    <property type="entry name" value="RsmI"/>
    <property type="match status" value="1"/>
</dbReference>
<comment type="caution">
    <text evidence="9">The sequence shown here is derived from an EMBL/GenBank/DDBJ whole genome shotgun (WGS) entry which is preliminary data.</text>
</comment>
<keyword evidence="2 6" id="KW-0698">rRNA processing</keyword>
<keyword evidence="4 6" id="KW-0808">Transferase</keyword>
<dbReference type="OrthoDB" id="9809084at2"/>
<dbReference type="PANTHER" id="PTHR46111:SF1">
    <property type="entry name" value="RIBOSOMAL RNA SMALL SUBUNIT METHYLTRANSFERASE I"/>
    <property type="match status" value="1"/>
</dbReference>
<keyword evidence="3 6" id="KW-0489">Methyltransferase</keyword>
<evidence type="ECO:0000256" key="4">
    <source>
        <dbReference type="ARBA" id="ARBA00022679"/>
    </source>
</evidence>
<dbReference type="PROSITE" id="PS01296">
    <property type="entry name" value="RSMI"/>
    <property type="match status" value="1"/>
</dbReference>
<dbReference type="GO" id="GO:0005737">
    <property type="term" value="C:cytoplasm"/>
    <property type="evidence" value="ECO:0007669"/>
    <property type="project" value="UniProtKB-SubCell"/>
</dbReference>
<evidence type="ECO:0000256" key="1">
    <source>
        <dbReference type="ARBA" id="ARBA00022490"/>
    </source>
</evidence>
<gene>
    <name evidence="6 9" type="primary">rsmI</name>
    <name evidence="9" type="ORF">GJV26_14140</name>
</gene>
<proteinExistence type="inferred from homology"/>
<protein>
    <recommendedName>
        <fullName evidence="6">Ribosomal RNA small subunit methyltransferase I</fullName>
        <ecNumber evidence="6">2.1.1.198</ecNumber>
    </recommendedName>
    <alternativeName>
        <fullName evidence="6">16S rRNA 2'-O-ribose C1402 methyltransferase</fullName>
    </alternativeName>
    <alternativeName>
        <fullName evidence="6">rRNA (cytidine-2'-O-)-methyltransferase RsmI</fullName>
    </alternativeName>
</protein>
<comment type="similarity">
    <text evidence="6">Belongs to the methyltransferase superfamily. RsmI family.</text>
</comment>
<comment type="catalytic activity">
    <reaction evidence="6">
        <text>cytidine(1402) in 16S rRNA + S-adenosyl-L-methionine = 2'-O-methylcytidine(1402) in 16S rRNA + S-adenosyl-L-homocysteine + H(+)</text>
        <dbReference type="Rhea" id="RHEA:42924"/>
        <dbReference type="Rhea" id="RHEA-COMP:10285"/>
        <dbReference type="Rhea" id="RHEA-COMP:10286"/>
        <dbReference type="ChEBI" id="CHEBI:15378"/>
        <dbReference type="ChEBI" id="CHEBI:57856"/>
        <dbReference type="ChEBI" id="CHEBI:59789"/>
        <dbReference type="ChEBI" id="CHEBI:74495"/>
        <dbReference type="ChEBI" id="CHEBI:82748"/>
        <dbReference type="EC" id="2.1.1.198"/>
    </reaction>
</comment>
<evidence type="ECO:0000256" key="5">
    <source>
        <dbReference type="ARBA" id="ARBA00022691"/>
    </source>
</evidence>
<dbReference type="InterPro" id="IPR035996">
    <property type="entry name" value="4pyrrol_Methylase_sf"/>
</dbReference>